<dbReference type="RefSeq" id="XP_030747004.1">
    <property type="nucleotide sequence ID" value="XM_030891144.1"/>
</dbReference>
<keyword evidence="3 8" id="KW-0812">Transmembrane</keyword>
<evidence type="ECO:0000256" key="1">
    <source>
        <dbReference type="ARBA" id="ARBA00004651"/>
    </source>
</evidence>
<dbReference type="GO" id="GO:0005886">
    <property type="term" value="C:plasma membrane"/>
    <property type="evidence" value="ECO:0007669"/>
    <property type="project" value="UniProtKB-SubCell"/>
</dbReference>
<reference evidence="11" key="1">
    <citation type="submission" date="2025-08" db="UniProtKB">
        <authorList>
            <consortium name="RefSeq"/>
        </authorList>
    </citation>
    <scope>IDENTIFICATION</scope>
    <source>
        <tissue evidence="11">Gonads</tissue>
    </source>
</reference>
<evidence type="ECO:0000256" key="2">
    <source>
        <dbReference type="ARBA" id="ARBA00022475"/>
    </source>
</evidence>
<evidence type="ECO:0000256" key="8">
    <source>
        <dbReference type="SAM" id="Phobius"/>
    </source>
</evidence>
<keyword evidence="10" id="KW-1185">Reference proteome</keyword>
<keyword evidence="7" id="KW-0325">Glycoprotein</keyword>
<accession>A0A6J2X811</accession>
<proteinExistence type="predicted"/>
<dbReference type="Proteomes" id="UP000504635">
    <property type="component" value="Unplaced"/>
</dbReference>
<feature type="chain" id="PRO_5027117071" evidence="9">
    <location>
        <begin position="19"/>
        <end position="407"/>
    </location>
</feature>
<dbReference type="InParanoid" id="A0A6J2X811"/>
<gene>
    <name evidence="11" type="primary">LOC115875633</name>
</gene>
<feature type="transmembrane region" description="Helical" evidence="8">
    <location>
        <begin position="382"/>
        <end position="401"/>
    </location>
</feature>
<organism evidence="10 11">
    <name type="scientific">Sitophilus oryzae</name>
    <name type="common">Rice weevil</name>
    <name type="synonym">Curculio oryzae</name>
    <dbReference type="NCBI Taxonomy" id="7048"/>
    <lineage>
        <taxon>Eukaryota</taxon>
        <taxon>Metazoa</taxon>
        <taxon>Ecdysozoa</taxon>
        <taxon>Arthropoda</taxon>
        <taxon>Hexapoda</taxon>
        <taxon>Insecta</taxon>
        <taxon>Pterygota</taxon>
        <taxon>Neoptera</taxon>
        <taxon>Endopterygota</taxon>
        <taxon>Coleoptera</taxon>
        <taxon>Polyphaga</taxon>
        <taxon>Cucujiformia</taxon>
        <taxon>Curculionidae</taxon>
        <taxon>Dryophthorinae</taxon>
        <taxon>Sitophilus</taxon>
    </lineage>
</organism>
<dbReference type="AlphaFoldDB" id="A0A6J2X811"/>
<dbReference type="GeneID" id="115875633"/>
<feature type="signal peptide" evidence="9">
    <location>
        <begin position="1"/>
        <end position="18"/>
    </location>
</feature>
<dbReference type="Gene3D" id="3.40.190.10">
    <property type="entry name" value="Periplasmic binding protein-like II"/>
    <property type="match status" value="1"/>
</dbReference>
<dbReference type="PANTHER" id="PTHR42643">
    <property type="entry name" value="IONOTROPIC RECEPTOR 20A-RELATED"/>
    <property type="match status" value="1"/>
</dbReference>
<comment type="subcellular location">
    <subcellularLocation>
        <location evidence="1">Cell membrane</location>
        <topology evidence="1">Multi-pass membrane protein</topology>
    </subcellularLocation>
</comment>
<evidence type="ECO:0000313" key="11">
    <source>
        <dbReference type="RefSeq" id="XP_030747004.1"/>
    </source>
</evidence>
<evidence type="ECO:0000256" key="4">
    <source>
        <dbReference type="ARBA" id="ARBA00022989"/>
    </source>
</evidence>
<evidence type="ECO:0000256" key="6">
    <source>
        <dbReference type="ARBA" id="ARBA00023170"/>
    </source>
</evidence>
<keyword evidence="2" id="KW-1003">Cell membrane</keyword>
<keyword evidence="9" id="KW-0732">Signal</keyword>
<evidence type="ECO:0000256" key="3">
    <source>
        <dbReference type="ARBA" id="ARBA00022692"/>
    </source>
</evidence>
<sequence>MMWFPAVLILFYISPTTSKLNVTIQRHFTNKYEIYQNYFFITHDIKIIQLKYHDDFDQYTEDLMKNFYELNLKFVWKALWIEDYTITAKSNLKEKIEPFESIKVQNVERLANLENPLKYIYFDKELSTVIIGKDPDMIFSYLQSVDMYIFTRNGRGLFIIILSSPNVNVIEAQRILVLLWKKFSIISVVIQIPYSSELSDFVFIYRPFIPTDHGYGQVHIYKYADVVNYPHILFNQVTNLYGYPLRISLFERYPTSLKNIPWFMRNSRKYRNIQNTSKMFGVDGLTISELSIRMNFSISLYYGPNSDSFGNVQSNGTITGTFAETIKRNIDLQANLRYLTIYGTNNYEFTLFYDSDQICVVVPKAGRVPKWLMTFHLFQGNLGLHILVILILSSVLYKYLLNISFAN</sequence>
<evidence type="ECO:0000256" key="5">
    <source>
        <dbReference type="ARBA" id="ARBA00023136"/>
    </source>
</evidence>
<dbReference type="OrthoDB" id="8195814at2759"/>
<dbReference type="KEGG" id="soy:115875633"/>
<dbReference type="PANTHER" id="PTHR42643:SF38">
    <property type="entry name" value="IONOTROPIC RECEPTOR 100A"/>
    <property type="match status" value="1"/>
</dbReference>
<keyword evidence="5 8" id="KW-0472">Membrane</keyword>
<evidence type="ECO:0000256" key="7">
    <source>
        <dbReference type="ARBA" id="ARBA00023180"/>
    </source>
</evidence>
<dbReference type="InterPro" id="IPR052192">
    <property type="entry name" value="Insect_Ionotropic_Sensory_Rcpt"/>
</dbReference>
<keyword evidence="4 8" id="KW-1133">Transmembrane helix</keyword>
<protein>
    <submittedName>
        <fullName evidence="11">Uncharacterized protein LOC115875633</fullName>
    </submittedName>
</protein>
<evidence type="ECO:0000256" key="9">
    <source>
        <dbReference type="SAM" id="SignalP"/>
    </source>
</evidence>
<name>A0A6J2X811_SITOR</name>
<evidence type="ECO:0000313" key="10">
    <source>
        <dbReference type="Proteomes" id="UP000504635"/>
    </source>
</evidence>
<keyword evidence="6" id="KW-0675">Receptor</keyword>